<dbReference type="AlphaFoldDB" id="A0A239LL08"/>
<protein>
    <submittedName>
        <fullName evidence="2">Uncharacterized protein</fullName>
    </submittedName>
</protein>
<feature type="transmembrane region" description="Helical" evidence="1">
    <location>
        <begin position="84"/>
        <end position="102"/>
    </location>
</feature>
<keyword evidence="1" id="KW-0812">Transmembrane</keyword>
<keyword evidence="3" id="KW-1185">Reference proteome</keyword>
<reference evidence="2 3" key="1">
    <citation type="submission" date="2017-06" db="EMBL/GenBank/DDBJ databases">
        <authorList>
            <person name="Kim H.J."/>
            <person name="Triplett B.A."/>
        </authorList>
    </citation>
    <scope>NUCLEOTIDE SEQUENCE [LARGE SCALE GENOMIC DNA]</scope>
    <source>
        <strain evidence="2 3">DSM 19307</strain>
    </source>
</reference>
<name>A0A239LL08_EKHLU</name>
<sequence length="179" mass="20606">MKNFEKLDKLLRSTPFESLSNEDREWVEHEISEEEYKGMFRAIHQLRAEKEMQPSGRTKAQLISLIKGKQQSNRNSWIYTKTPLYANFIILLVVIPLIWVLLPQKEVIVEKPVAVNVPVYDTVLVHLPPDTVLVEKTVRVEVPIYLTRNSEPKSVDSGVLKKESFAEQKALHDLLVSGE</sequence>
<keyword evidence="1" id="KW-1133">Transmembrane helix</keyword>
<gene>
    <name evidence="2" type="ORF">SAMN05421640_3353</name>
</gene>
<evidence type="ECO:0000256" key="1">
    <source>
        <dbReference type="SAM" id="Phobius"/>
    </source>
</evidence>
<dbReference type="EMBL" id="FZPD01000005">
    <property type="protein sequence ID" value="SNT31141.1"/>
    <property type="molecule type" value="Genomic_DNA"/>
</dbReference>
<accession>A0A239LL08</accession>
<dbReference type="Proteomes" id="UP000198393">
    <property type="component" value="Unassembled WGS sequence"/>
</dbReference>
<proteinExistence type="predicted"/>
<organism evidence="2 3">
    <name type="scientific">Ekhidna lutea</name>
    <dbReference type="NCBI Taxonomy" id="447679"/>
    <lineage>
        <taxon>Bacteria</taxon>
        <taxon>Pseudomonadati</taxon>
        <taxon>Bacteroidota</taxon>
        <taxon>Cytophagia</taxon>
        <taxon>Cytophagales</taxon>
        <taxon>Reichenbachiellaceae</taxon>
        <taxon>Ekhidna</taxon>
    </lineage>
</organism>
<evidence type="ECO:0000313" key="3">
    <source>
        <dbReference type="Proteomes" id="UP000198393"/>
    </source>
</evidence>
<dbReference type="RefSeq" id="WP_089358013.1">
    <property type="nucleotide sequence ID" value="NZ_FZPD01000005.1"/>
</dbReference>
<evidence type="ECO:0000313" key="2">
    <source>
        <dbReference type="EMBL" id="SNT31141.1"/>
    </source>
</evidence>
<keyword evidence="1" id="KW-0472">Membrane</keyword>